<dbReference type="OrthoDB" id="427423at2759"/>
<dbReference type="AlphaFoldDB" id="A0A7J6NY89"/>
<reference evidence="1 2" key="1">
    <citation type="submission" date="2020-04" db="EMBL/GenBank/DDBJ databases">
        <title>Perkinsus olseni comparative genomics.</title>
        <authorList>
            <person name="Bogema D.R."/>
        </authorList>
    </citation>
    <scope>NUCLEOTIDE SEQUENCE [LARGE SCALE GENOMIC DNA]</scope>
    <source>
        <strain evidence="1">00978-12</strain>
    </source>
</reference>
<organism evidence="1 2">
    <name type="scientific">Perkinsus olseni</name>
    <name type="common">Perkinsus atlanticus</name>
    <dbReference type="NCBI Taxonomy" id="32597"/>
    <lineage>
        <taxon>Eukaryota</taxon>
        <taxon>Sar</taxon>
        <taxon>Alveolata</taxon>
        <taxon>Perkinsozoa</taxon>
        <taxon>Perkinsea</taxon>
        <taxon>Perkinsida</taxon>
        <taxon>Perkinsidae</taxon>
        <taxon>Perkinsus</taxon>
    </lineage>
</organism>
<accession>A0A7J6NY89</accession>
<dbReference type="EMBL" id="JABANP010000140">
    <property type="protein sequence ID" value="KAF4688862.1"/>
    <property type="molecule type" value="Genomic_DNA"/>
</dbReference>
<evidence type="ECO:0000313" key="2">
    <source>
        <dbReference type="Proteomes" id="UP000541610"/>
    </source>
</evidence>
<protein>
    <submittedName>
        <fullName evidence="1">Uncharacterized protein</fullName>
    </submittedName>
</protein>
<name>A0A7J6NY89_PEROL</name>
<evidence type="ECO:0000313" key="1">
    <source>
        <dbReference type="EMBL" id="KAF4688862.1"/>
    </source>
</evidence>
<gene>
    <name evidence="1" type="ORF">FOZ60_002379</name>
</gene>
<sequence length="191" mass="21635">MSLSAFITDNRLAAVAPRQGAESARTARARRQEDPALRARQKEFFACEPSEVSSGITEAFANAYKAVAKEFSAATKEMQPQPNNATLNKLKARTEESAGVLSDIVLNGLMYVREEDIAKPRLTDPTGEEAELKALQERYAKLVEETAKAELRCRNKSERERKLRDYIKMEQIVVEKLEHMDQRMMSLQQQN</sequence>
<comment type="caution">
    <text evidence="1">The sequence shown here is derived from an EMBL/GenBank/DDBJ whole genome shotgun (WGS) entry which is preliminary data.</text>
</comment>
<dbReference type="Proteomes" id="UP000541610">
    <property type="component" value="Unassembled WGS sequence"/>
</dbReference>
<proteinExistence type="predicted"/>